<dbReference type="SUPFAM" id="SSF141868">
    <property type="entry name" value="EAL domain-like"/>
    <property type="match status" value="1"/>
</dbReference>
<dbReference type="Pfam" id="PF08448">
    <property type="entry name" value="PAS_4"/>
    <property type="match status" value="1"/>
</dbReference>
<dbReference type="NCBIfam" id="TIGR00229">
    <property type="entry name" value="sensory_box"/>
    <property type="match status" value="3"/>
</dbReference>
<feature type="domain" description="EAL" evidence="3">
    <location>
        <begin position="644"/>
        <end position="898"/>
    </location>
</feature>
<dbReference type="Pfam" id="PF00990">
    <property type="entry name" value="GGDEF"/>
    <property type="match status" value="1"/>
</dbReference>
<dbReference type="Pfam" id="PF00563">
    <property type="entry name" value="EAL"/>
    <property type="match status" value="1"/>
</dbReference>
<keyword evidence="6" id="KW-1185">Reference proteome</keyword>
<dbReference type="PROSITE" id="PS50113">
    <property type="entry name" value="PAC"/>
    <property type="match status" value="2"/>
</dbReference>
<comment type="caution">
    <text evidence="5">The sequence shown here is derived from an EMBL/GenBank/DDBJ whole genome shotgun (WGS) entry which is preliminary data.</text>
</comment>
<dbReference type="InterPro" id="IPR001633">
    <property type="entry name" value="EAL_dom"/>
</dbReference>
<gene>
    <name evidence="5" type="ORF">HCX48_02135</name>
</gene>
<evidence type="ECO:0000259" key="2">
    <source>
        <dbReference type="PROSITE" id="PS50113"/>
    </source>
</evidence>
<accession>A0ABX0WHM7</accession>
<dbReference type="SMART" id="SM00052">
    <property type="entry name" value="EAL"/>
    <property type="match status" value="1"/>
</dbReference>
<evidence type="ECO:0000259" key="1">
    <source>
        <dbReference type="PROSITE" id="PS50112"/>
    </source>
</evidence>
<protein>
    <submittedName>
        <fullName evidence="5">EAL domain-containing protein</fullName>
    </submittedName>
</protein>
<dbReference type="SMART" id="SM00267">
    <property type="entry name" value="GGDEF"/>
    <property type="match status" value="1"/>
</dbReference>
<dbReference type="Proteomes" id="UP000720344">
    <property type="component" value="Unassembled WGS sequence"/>
</dbReference>
<dbReference type="InterPro" id="IPR000014">
    <property type="entry name" value="PAS"/>
</dbReference>
<feature type="domain" description="PAC" evidence="2">
    <location>
        <begin position="168"/>
        <end position="221"/>
    </location>
</feature>
<evidence type="ECO:0000259" key="4">
    <source>
        <dbReference type="PROSITE" id="PS50887"/>
    </source>
</evidence>
<dbReference type="InterPro" id="IPR035965">
    <property type="entry name" value="PAS-like_dom_sf"/>
</dbReference>
<dbReference type="Gene3D" id="3.30.450.20">
    <property type="entry name" value="PAS domain"/>
    <property type="match status" value="3"/>
</dbReference>
<dbReference type="CDD" id="cd01948">
    <property type="entry name" value="EAL"/>
    <property type="match status" value="1"/>
</dbReference>
<dbReference type="CDD" id="cd01949">
    <property type="entry name" value="GGDEF"/>
    <property type="match status" value="1"/>
</dbReference>
<dbReference type="PROSITE" id="PS50887">
    <property type="entry name" value="GGDEF"/>
    <property type="match status" value="1"/>
</dbReference>
<name>A0ABX0WHM7_9RHOO</name>
<evidence type="ECO:0000313" key="6">
    <source>
        <dbReference type="Proteomes" id="UP000720344"/>
    </source>
</evidence>
<dbReference type="InterPro" id="IPR000700">
    <property type="entry name" value="PAS-assoc_C"/>
</dbReference>
<dbReference type="Gene3D" id="3.20.20.450">
    <property type="entry name" value="EAL domain"/>
    <property type="match status" value="1"/>
</dbReference>
<dbReference type="Gene3D" id="3.30.70.270">
    <property type="match status" value="1"/>
</dbReference>
<dbReference type="PROSITE" id="PS50883">
    <property type="entry name" value="EAL"/>
    <property type="match status" value="1"/>
</dbReference>
<dbReference type="PROSITE" id="PS50112">
    <property type="entry name" value="PAS"/>
    <property type="match status" value="1"/>
</dbReference>
<dbReference type="InterPro" id="IPR000160">
    <property type="entry name" value="GGDEF_dom"/>
</dbReference>
<dbReference type="NCBIfam" id="TIGR00254">
    <property type="entry name" value="GGDEF"/>
    <property type="match status" value="1"/>
</dbReference>
<organism evidence="5 6">
    <name type="scientific">Rhodocyclus gracilis</name>
    <dbReference type="NCBI Taxonomy" id="2929842"/>
    <lineage>
        <taxon>Bacteria</taxon>
        <taxon>Pseudomonadati</taxon>
        <taxon>Pseudomonadota</taxon>
        <taxon>Betaproteobacteria</taxon>
        <taxon>Rhodocyclales</taxon>
        <taxon>Rhodocyclaceae</taxon>
        <taxon>Rhodocyclus</taxon>
    </lineage>
</organism>
<feature type="domain" description="PAS" evidence="1">
    <location>
        <begin position="341"/>
        <end position="390"/>
    </location>
</feature>
<dbReference type="PANTHER" id="PTHR44757:SF2">
    <property type="entry name" value="BIOFILM ARCHITECTURE MAINTENANCE PROTEIN MBAA"/>
    <property type="match status" value="1"/>
</dbReference>
<dbReference type="InterPro" id="IPR013656">
    <property type="entry name" value="PAS_4"/>
</dbReference>
<evidence type="ECO:0000313" key="5">
    <source>
        <dbReference type="EMBL" id="NJA88024.1"/>
    </source>
</evidence>
<reference evidence="6" key="1">
    <citation type="submission" date="2020-03" db="EMBL/GenBank/DDBJ databases">
        <title>Whole-genome sequence of the purple nonsulfur bacterium Rhodocyclus tenuis DSM112.</title>
        <authorList>
            <person name="Kyndt J.A."/>
            <person name="Meyer T.E."/>
        </authorList>
    </citation>
    <scope>NUCLEOTIDE SEQUENCE [LARGE SCALE GENOMIC DNA]</scope>
    <source>
        <strain evidence="6">DSM 112</strain>
    </source>
</reference>
<dbReference type="PANTHER" id="PTHR44757">
    <property type="entry name" value="DIGUANYLATE CYCLASE DGCP"/>
    <property type="match status" value="1"/>
</dbReference>
<dbReference type="InterPro" id="IPR043128">
    <property type="entry name" value="Rev_trsase/Diguanyl_cyclase"/>
</dbReference>
<dbReference type="Gene3D" id="1.20.120.30">
    <property type="entry name" value="Aspartate receptor, ligand-binding domain"/>
    <property type="match status" value="1"/>
</dbReference>
<proteinExistence type="predicted"/>
<dbReference type="EMBL" id="JAATWB010000001">
    <property type="protein sequence ID" value="NJA88024.1"/>
    <property type="molecule type" value="Genomic_DNA"/>
</dbReference>
<feature type="domain" description="GGDEF" evidence="4">
    <location>
        <begin position="501"/>
        <end position="635"/>
    </location>
</feature>
<dbReference type="SUPFAM" id="SSF55073">
    <property type="entry name" value="Nucleotide cyclase"/>
    <property type="match status" value="1"/>
</dbReference>
<dbReference type="Pfam" id="PF13426">
    <property type="entry name" value="PAS_9"/>
    <property type="match status" value="2"/>
</dbReference>
<feature type="domain" description="PAC" evidence="2">
    <location>
        <begin position="417"/>
        <end position="469"/>
    </location>
</feature>
<dbReference type="InterPro" id="IPR029787">
    <property type="entry name" value="Nucleotide_cyclase"/>
</dbReference>
<dbReference type="SMART" id="SM00091">
    <property type="entry name" value="PAS"/>
    <property type="match status" value="3"/>
</dbReference>
<evidence type="ECO:0000259" key="3">
    <source>
        <dbReference type="PROSITE" id="PS50883"/>
    </source>
</evidence>
<sequence length="1032" mass="114993">MASSSSITLASSFFCLCAIGIFAGMAPTIRTLSHERRFFLSTNHFRFNSSPREAMTGAIFVGFFTLHRGSNMAVDSASGNTRKPGFSRYPFSGLLFDSLPLGIIFQDAFARIKTANPAAERILGLSFAQMRGLKSVDPRWRAVRDDGSPFPGEEHPAMEALRTGEAVLDVGMGVFNPEQEAYTWLNVGAFPLRDESEALLGVYVMFEDVTERKRAQQKMRESEARFASLFSAMSEGIALHELLYDDGGNVVDYCIIDTNPAFEQQTGMRREAVIGRPATQAFGTAVAPFLETYVKVVATRQPTEFEEMFVPLGRLFRVKVFSPAPSRFVTVFEDITERRRAEEQLHLAANVFTHAREGIMITDAEGNIVAVNDAFENITGHRRDEVLGRSPRALGLGGDADLFSTTIWQGLQTDGYWYGEFWSRRRDGGAYALMLTVSAVRDAHGTIRQHVALFSDITPIKEHERQLEYIAHYDALTRLPNRMLLADRLQQAMAQSQRRGQSIALVYLDLDGFKEINDRHGHQAGDRVLVTVASRMKQALREGDTLARLGGDEFVAVLLDLADVPASVHMLNRLLTAAAQPMQFGQLNLQVSASLGVSFYPQGAEVDADQLLRQADQAMYQAKLAGRNRYHVFDAEQDRHMRGQHESLERIRRALKHNEFTLYFQPKVNMRNGTVIGVEALIRWQHPERGLLPPAAFLPLIEDHPLAVDLGKWVIEHALGQIERWHDAGLHMPVSVNIGARQLQQADFVDHLRGVLAAHPQVKAGDLEMEVLETSALEDMAQASQVIDACRKIGVMFSLDDFGTGYSSLTYLKRLPVTHLKIDQSFVCDMLDDPDYLSILDGVLGLANAFGRQVVAEGVETVEHGAILLQLGCDLAQGYGIARPMPAGDFAAWMAAWRPDPAWSDLPLVERAERPLLFASSEHRAWERSVENYLLAVGPVSQPEGRHCHFADWLENEAPDRYGDRPALAAVVHLHEQVHMLAERLCQSKAAGDEDAVQRGFLRLKTLQWRLQCQQRALGESHGCSLESGCCR</sequence>
<dbReference type="CDD" id="cd00130">
    <property type="entry name" value="PAS"/>
    <property type="match status" value="2"/>
</dbReference>
<dbReference type="InterPro" id="IPR035919">
    <property type="entry name" value="EAL_sf"/>
</dbReference>
<dbReference type="SUPFAM" id="SSF55785">
    <property type="entry name" value="PYP-like sensor domain (PAS domain)"/>
    <property type="match status" value="3"/>
</dbReference>
<dbReference type="InterPro" id="IPR052155">
    <property type="entry name" value="Biofilm_reg_signaling"/>
</dbReference>